<dbReference type="GO" id="GO:0042840">
    <property type="term" value="P:D-glucuronate catabolic process"/>
    <property type="evidence" value="ECO:0007669"/>
    <property type="project" value="TreeGrafter"/>
</dbReference>
<dbReference type="Proteomes" id="UP000823641">
    <property type="component" value="Unassembled WGS sequence"/>
</dbReference>
<dbReference type="AlphaFoldDB" id="A0A9D9HRP7"/>
<keyword evidence="1" id="KW-0808">Transferase</keyword>
<dbReference type="EMBL" id="JADIMG010000002">
    <property type="protein sequence ID" value="MBO8458740.1"/>
    <property type="molecule type" value="Genomic_DNA"/>
</dbReference>
<reference evidence="1" key="1">
    <citation type="submission" date="2020-10" db="EMBL/GenBank/DDBJ databases">
        <authorList>
            <person name="Gilroy R."/>
        </authorList>
    </citation>
    <scope>NUCLEOTIDE SEQUENCE</scope>
    <source>
        <strain evidence="1">G3-3990</strain>
    </source>
</reference>
<sequence length="384" mass="44437">MDRNNFDEIRSYRNEEVGAALQRIAQSEQFRKVIAYIMPEVDIDEFAAKLSRINNTEDFQYTIALPYLQKLEKQLTKGIQSDHLEVVADYDAALFITNHRDIVLDSSFLCKIFLEHKMKSVEIGIGDNLLIYPWIEDFVRLNKSFIVKRGGGTRELFHNSMRLSAYIRQDITEKHQSVWIAQREGRCKDSNDRTQESLLKMLAMSGKGMPNEVLKPLNICPVSISYEYDPCDYLKAKEFQQKRDNPNYQKSPADDLLNMQVGITGYKGRVMFRFAPSINPFLDELGQREKDKAAQFSAIASEIDRRIHQNYELYSGNLVAYDLLLGVQRFANNYSAEEKAVFEQYIAGQMAKIDLTKKDEAFLYRKLLEMYANPVINHLESIKA</sequence>
<gene>
    <name evidence="1" type="ORF">IAA73_00160</name>
</gene>
<reference evidence="1" key="2">
    <citation type="journal article" date="2021" name="PeerJ">
        <title>Extensive microbial diversity within the chicken gut microbiome revealed by metagenomics and culture.</title>
        <authorList>
            <person name="Gilroy R."/>
            <person name="Ravi A."/>
            <person name="Getino M."/>
            <person name="Pursley I."/>
            <person name="Horton D.L."/>
            <person name="Alikhan N.F."/>
            <person name="Baker D."/>
            <person name="Gharbi K."/>
            <person name="Hall N."/>
            <person name="Watson M."/>
            <person name="Adriaenssens E.M."/>
            <person name="Foster-Nyarko E."/>
            <person name="Jarju S."/>
            <person name="Secka A."/>
            <person name="Antonio M."/>
            <person name="Oren A."/>
            <person name="Chaudhuri R.R."/>
            <person name="La Ragione R."/>
            <person name="Hildebrand F."/>
            <person name="Pallen M.J."/>
        </authorList>
    </citation>
    <scope>NUCLEOTIDE SEQUENCE</scope>
    <source>
        <strain evidence="1">G3-3990</strain>
    </source>
</reference>
<comment type="caution">
    <text evidence="1">The sequence shown here is derived from an EMBL/GenBank/DDBJ whole genome shotgun (WGS) entry which is preliminary data.</text>
</comment>
<dbReference type="PANTHER" id="PTHR30068">
    <property type="entry name" value="URONATE ISOMERASE"/>
    <property type="match status" value="1"/>
</dbReference>
<dbReference type="GO" id="GO:0016746">
    <property type="term" value="F:acyltransferase activity"/>
    <property type="evidence" value="ECO:0007669"/>
    <property type="project" value="UniProtKB-KW"/>
</dbReference>
<evidence type="ECO:0000313" key="1">
    <source>
        <dbReference type="EMBL" id="MBO8458740.1"/>
    </source>
</evidence>
<name>A0A9D9HRP7_9BACT</name>
<dbReference type="PANTHER" id="PTHR30068:SF3">
    <property type="entry name" value="PHOSPHOLIPID_GLYCEROL ACYLTRANSFERASE DOMAIN-CONTAINING PROTEIN"/>
    <property type="match status" value="1"/>
</dbReference>
<dbReference type="GO" id="GO:0019698">
    <property type="term" value="P:D-galacturonate catabolic process"/>
    <property type="evidence" value="ECO:0007669"/>
    <property type="project" value="TreeGrafter"/>
</dbReference>
<organism evidence="1 2">
    <name type="scientific">Candidatus Gallipaludibacter merdavium</name>
    <dbReference type="NCBI Taxonomy" id="2840839"/>
    <lineage>
        <taxon>Bacteria</taxon>
        <taxon>Pseudomonadati</taxon>
        <taxon>Bacteroidota</taxon>
        <taxon>Bacteroidia</taxon>
        <taxon>Bacteroidales</taxon>
        <taxon>Candidatus Gallipaludibacter</taxon>
    </lineage>
</organism>
<protein>
    <submittedName>
        <fullName evidence="1">1-acyl-sn-glycerol-3-phosphate acyltransferase</fullName>
    </submittedName>
</protein>
<evidence type="ECO:0000313" key="2">
    <source>
        <dbReference type="Proteomes" id="UP000823641"/>
    </source>
</evidence>
<proteinExistence type="predicted"/>
<accession>A0A9D9HRP7</accession>
<keyword evidence="1" id="KW-0012">Acyltransferase</keyword>